<dbReference type="InterPro" id="IPR001383">
    <property type="entry name" value="Ribosomal_bL28_bact-type"/>
</dbReference>
<comment type="similarity">
    <text evidence="1 5">Belongs to the bacterial ribosomal protein bL28 family.</text>
</comment>
<keyword evidence="7" id="KW-1185">Reference proteome</keyword>
<dbReference type="InterPro" id="IPR037147">
    <property type="entry name" value="Ribosomal_bL28_sf"/>
</dbReference>
<evidence type="ECO:0000313" key="6">
    <source>
        <dbReference type="EMBL" id="WPX98053.1"/>
    </source>
</evidence>
<evidence type="ECO:0000256" key="3">
    <source>
        <dbReference type="ARBA" id="ARBA00023274"/>
    </source>
</evidence>
<evidence type="ECO:0000256" key="5">
    <source>
        <dbReference type="HAMAP-Rule" id="MF_00373"/>
    </source>
</evidence>
<gene>
    <name evidence="5" type="primary">rpmB</name>
    <name evidence="6" type="ORF">Fokcrypt_00581</name>
</gene>
<dbReference type="Pfam" id="PF00830">
    <property type="entry name" value="Ribosomal_L28"/>
    <property type="match status" value="1"/>
</dbReference>
<dbReference type="Proteomes" id="UP001325140">
    <property type="component" value="Chromosome"/>
</dbReference>
<dbReference type="InterPro" id="IPR034704">
    <property type="entry name" value="Ribosomal_bL28/bL31-like_sf"/>
</dbReference>
<dbReference type="NCBIfam" id="TIGR00009">
    <property type="entry name" value="L28"/>
    <property type="match status" value="1"/>
</dbReference>
<dbReference type="PANTHER" id="PTHR13528:SF2">
    <property type="entry name" value="LARGE RIBOSOMAL SUBUNIT PROTEIN BL28M"/>
    <property type="match status" value="1"/>
</dbReference>
<dbReference type="Gene3D" id="2.30.170.40">
    <property type="entry name" value="Ribosomal protein L28/L24"/>
    <property type="match status" value="1"/>
</dbReference>
<dbReference type="SUPFAM" id="SSF143800">
    <property type="entry name" value="L28p-like"/>
    <property type="match status" value="1"/>
</dbReference>
<evidence type="ECO:0000256" key="1">
    <source>
        <dbReference type="ARBA" id="ARBA00008760"/>
    </source>
</evidence>
<dbReference type="EMBL" id="CP110343">
    <property type="protein sequence ID" value="WPX98053.1"/>
    <property type="molecule type" value="Genomic_DNA"/>
</dbReference>
<dbReference type="GO" id="GO:0005840">
    <property type="term" value="C:ribosome"/>
    <property type="evidence" value="ECO:0007669"/>
    <property type="project" value="UniProtKB-KW"/>
</dbReference>
<protein>
    <recommendedName>
        <fullName evidence="4 5">Large ribosomal subunit protein bL28</fullName>
    </recommendedName>
</protein>
<dbReference type="HAMAP" id="MF_00373">
    <property type="entry name" value="Ribosomal_bL28"/>
    <property type="match status" value="1"/>
</dbReference>
<dbReference type="InterPro" id="IPR026569">
    <property type="entry name" value="Ribosomal_bL28"/>
</dbReference>
<dbReference type="RefSeq" id="WP_323722029.1">
    <property type="nucleotide sequence ID" value="NZ_CP110343.1"/>
</dbReference>
<sequence length="97" mass="10954">MPRKCDINGKMVSYGNNVSHSNRRTRRRFLPNIQNVSVFSSTMKKFFRLAVSTSGLRTLDKHHGIDNYLITTPDEKLTLKLRGIKKAILATSSSSAE</sequence>
<organism evidence="6 7">
    <name type="scientific">Candidatus Fokinia crypta</name>
    <dbReference type="NCBI Taxonomy" id="1920990"/>
    <lineage>
        <taxon>Bacteria</taxon>
        <taxon>Pseudomonadati</taxon>
        <taxon>Pseudomonadota</taxon>
        <taxon>Alphaproteobacteria</taxon>
        <taxon>Rickettsiales</taxon>
        <taxon>Candidatus Midichloriaceae</taxon>
        <taxon>Candidatus Fokinia</taxon>
    </lineage>
</organism>
<accession>A0ABZ0UTP5</accession>
<evidence type="ECO:0000313" key="7">
    <source>
        <dbReference type="Proteomes" id="UP001325140"/>
    </source>
</evidence>
<name>A0ABZ0UTP5_9RICK</name>
<proteinExistence type="inferred from homology"/>
<dbReference type="PANTHER" id="PTHR13528">
    <property type="entry name" value="39S RIBOSOMAL PROTEIN L28, MITOCHONDRIAL"/>
    <property type="match status" value="1"/>
</dbReference>
<keyword evidence="2 5" id="KW-0689">Ribosomal protein</keyword>
<evidence type="ECO:0000256" key="4">
    <source>
        <dbReference type="ARBA" id="ARBA00035174"/>
    </source>
</evidence>
<keyword evidence="3 5" id="KW-0687">Ribonucleoprotein</keyword>
<evidence type="ECO:0000256" key="2">
    <source>
        <dbReference type="ARBA" id="ARBA00022980"/>
    </source>
</evidence>
<reference evidence="6" key="1">
    <citation type="submission" date="2022-10" db="EMBL/GenBank/DDBJ databases">
        <title>Host association and intracellularity evolved multiple times independently in the Rickettsiales.</title>
        <authorList>
            <person name="Castelli M."/>
            <person name="Nardi T."/>
            <person name="Gammuto L."/>
            <person name="Bellinzona G."/>
            <person name="Sabaneyeva E."/>
            <person name="Potekhin A."/>
            <person name="Serra V."/>
            <person name="Petroni G."/>
            <person name="Sassera D."/>
        </authorList>
    </citation>
    <scope>NUCLEOTIDE SEQUENCE [LARGE SCALE GENOMIC DNA]</scope>
    <source>
        <strain evidence="6">US_Bl 11III1</strain>
    </source>
</reference>